<dbReference type="EMBL" id="UINC01002535">
    <property type="protein sequence ID" value="SUZ97725.1"/>
    <property type="molecule type" value="Genomic_DNA"/>
</dbReference>
<protein>
    <submittedName>
        <fullName evidence="1">Uncharacterized protein</fullName>
    </submittedName>
</protein>
<name>A0A381S0T3_9ZZZZ</name>
<gene>
    <name evidence="1" type="ORF">METZ01_LOCUS50579</name>
</gene>
<dbReference type="AlphaFoldDB" id="A0A381S0T3"/>
<accession>A0A381S0T3</accession>
<reference evidence="1" key="1">
    <citation type="submission" date="2018-05" db="EMBL/GenBank/DDBJ databases">
        <authorList>
            <person name="Lanie J.A."/>
            <person name="Ng W.-L."/>
            <person name="Kazmierczak K.M."/>
            <person name="Andrzejewski T.M."/>
            <person name="Davidsen T.M."/>
            <person name="Wayne K.J."/>
            <person name="Tettelin H."/>
            <person name="Glass J.I."/>
            <person name="Rusch D."/>
            <person name="Podicherti R."/>
            <person name="Tsui H.-C.T."/>
            <person name="Winkler M.E."/>
        </authorList>
    </citation>
    <scope>NUCLEOTIDE SEQUENCE</scope>
</reference>
<proteinExistence type="predicted"/>
<sequence length="28" mass="3231">MQIFLHKNDSIIKSAIDFHRLSPATFTV</sequence>
<evidence type="ECO:0000313" key="1">
    <source>
        <dbReference type="EMBL" id="SUZ97725.1"/>
    </source>
</evidence>
<organism evidence="1">
    <name type="scientific">marine metagenome</name>
    <dbReference type="NCBI Taxonomy" id="408172"/>
    <lineage>
        <taxon>unclassified sequences</taxon>
        <taxon>metagenomes</taxon>
        <taxon>ecological metagenomes</taxon>
    </lineage>
</organism>